<dbReference type="PROSITE" id="PS50073">
    <property type="entry name" value="COPPER_FIST_2"/>
    <property type="match status" value="1"/>
</dbReference>
<dbReference type="GO" id="GO:0000981">
    <property type="term" value="F:DNA-binding transcription factor activity, RNA polymerase II-specific"/>
    <property type="evidence" value="ECO:0007669"/>
    <property type="project" value="TreeGrafter"/>
</dbReference>
<keyword evidence="3" id="KW-0862">Zinc</keyword>
<evidence type="ECO:0000259" key="9">
    <source>
        <dbReference type="PROSITE" id="PS50073"/>
    </source>
</evidence>
<evidence type="ECO:0000256" key="1">
    <source>
        <dbReference type="ARBA" id="ARBA00004123"/>
    </source>
</evidence>
<sequence length="487" mass="52264">MPIINGMKMACEPCIRGHRSTKCAHASERLMVPVKKPGRPLTACPHLQPSSCGCSSVTAAIPRKSQCGCGPASKTANTVKTEPQPVDSPITESPSPVARDFKIKKTSKTKNRKQSYDAAVLNRVEPNSVNVVPFTPRPQQLIAPALPNEAKPAVSLAPYTNVNQNHTYQQTQPPLPYSTDSPYVPVNGNGVYPGSNGNGVNHPFVPLDQLPGTILSSRSNSTGSSYGTPANGVKLDYDTHESEIPQSSCCLKPATSAPLDGMIFANGNPLPTMPNYTCVPTYPLSSPLYPYPQPTLFAYPPSYGSHNNPLQPASWRQNIYAADPDIPLYPLQPDLNMAFHSCGCGPTCQCVGCAAHPYNDATQEYVRSAYAEPVSPDAYGVVYPLVFPAGDSAAVLEHGVGAKESPSEGGSMAEEQALSPSDFFFVSYPLSGEGCGGDTTSCPCGDGCQCLGCTIHGFDEVGGGWGCCRGERWYLYLYLCRWWRRRR</sequence>
<dbReference type="FunFam" id="3.90.430.10:FF:000001">
    <property type="entry name" value="Copper fist DNA-binding protein"/>
    <property type="match status" value="1"/>
</dbReference>
<accession>A0A177ALL7</accession>
<dbReference type="SMART" id="SM01090">
    <property type="entry name" value="Copper-fist"/>
    <property type="match status" value="1"/>
</dbReference>
<dbReference type="Pfam" id="PF00649">
    <property type="entry name" value="Copper-fist"/>
    <property type="match status" value="1"/>
</dbReference>
<feature type="domain" description="Copper-fist" evidence="9">
    <location>
        <begin position="1"/>
        <end position="41"/>
    </location>
</feature>
<dbReference type="GO" id="GO:0045944">
    <property type="term" value="P:positive regulation of transcription by RNA polymerase II"/>
    <property type="evidence" value="ECO:0007669"/>
    <property type="project" value="TreeGrafter"/>
</dbReference>
<name>A0A177ALL7_9PEZI</name>
<comment type="subcellular location">
    <subcellularLocation>
        <location evidence="1">Nucleus</location>
    </subcellularLocation>
</comment>
<dbReference type="AlphaFoldDB" id="A0A177ALL7"/>
<keyword evidence="5" id="KW-0805">Transcription regulation</keyword>
<evidence type="ECO:0000256" key="7">
    <source>
        <dbReference type="ARBA" id="ARBA00023242"/>
    </source>
</evidence>
<dbReference type="eggNOG" id="ENOG502SQDA">
    <property type="taxonomic scope" value="Eukaryota"/>
</dbReference>
<dbReference type="GO" id="GO:0005507">
    <property type="term" value="F:copper ion binding"/>
    <property type="evidence" value="ECO:0007669"/>
    <property type="project" value="InterPro"/>
</dbReference>
<keyword evidence="6" id="KW-0804">Transcription</keyword>
<dbReference type="InterPro" id="IPR001083">
    <property type="entry name" value="Cu_fist_DNA-bd_dom"/>
</dbReference>
<dbReference type="GO" id="GO:0000978">
    <property type="term" value="F:RNA polymerase II cis-regulatory region sequence-specific DNA binding"/>
    <property type="evidence" value="ECO:0007669"/>
    <property type="project" value="TreeGrafter"/>
</dbReference>
<dbReference type="RefSeq" id="XP_024327674.1">
    <property type="nucleotide sequence ID" value="XM_024464508.1"/>
</dbReference>
<dbReference type="SUPFAM" id="SSF57879">
    <property type="entry name" value="Zinc domain conserved in yeast copper-regulated transcription factors"/>
    <property type="match status" value="1"/>
</dbReference>
<evidence type="ECO:0000313" key="10">
    <source>
        <dbReference type="EMBL" id="OAF62402.1"/>
    </source>
</evidence>
<feature type="region of interest" description="Disordered" evidence="8">
    <location>
        <begin position="71"/>
        <end position="97"/>
    </location>
</feature>
<proteinExistence type="predicted"/>
<dbReference type="Gene3D" id="3.90.430.10">
    <property type="entry name" value="Copper fist DNA-binding domain"/>
    <property type="match status" value="1"/>
</dbReference>
<protein>
    <recommendedName>
        <fullName evidence="9">Copper-fist domain-containing protein</fullName>
    </recommendedName>
</protein>
<dbReference type="InterPro" id="IPR051763">
    <property type="entry name" value="Copper_Homeo_Regul"/>
</dbReference>
<dbReference type="Proteomes" id="UP000077154">
    <property type="component" value="Unassembled WGS sequence"/>
</dbReference>
<keyword evidence="7" id="KW-0539">Nucleus</keyword>
<dbReference type="OrthoDB" id="5600085at2759"/>
<evidence type="ECO:0000256" key="3">
    <source>
        <dbReference type="ARBA" id="ARBA00022833"/>
    </source>
</evidence>
<dbReference type="GeneID" id="36283914"/>
<dbReference type="GO" id="GO:0006879">
    <property type="term" value="P:intracellular iron ion homeostasis"/>
    <property type="evidence" value="ECO:0007669"/>
    <property type="project" value="TreeGrafter"/>
</dbReference>
<gene>
    <name evidence="10" type="ORF">VC83_00821</name>
</gene>
<dbReference type="PRINTS" id="PR00617">
    <property type="entry name" value="COPPERFIST"/>
</dbReference>
<keyword evidence="4" id="KW-0186">Copper</keyword>
<keyword evidence="2" id="KW-0479">Metal-binding</keyword>
<evidence type="ECO:0000256" key="4">
    <source>
        <dbReference type="ARBA" id="ARBA00023008"/>
    </source>
</evidence>
<dbReference type="PANTHER" id="PTHR28088:SF9">
    <property type="entry name" value="TRANSCRIPTION FACTOR GRISEA, PUTATIVE (AFU_ORTHOLOGUE AFUA_1G13190)-RELATED"/>
    <property type="match status" value="1"/>
</dbReference>
<dbReference type="VEuPathDB" id="FungiDB:GMDG_05689"/>
<dbReference type="GO" id="GO:0006878">
    <property type="term" value="P:intracellular copper ion homeostasis"/>
    <property type="evidence" value="ECO:0007669"/>
    <property type="project" value="TreeGrafter"/>
</dbReference>
<organism evidence="10">
    <name type="scientific">Pseudogymnoascus destructans</name>
    <dbReference type="NCBI Taxonomy" id="655981"/>
    <lineage>
        <taxon>Eukaryota</taxon>
        <taxon>Fungi</taxon>
        <taxon>Dikarya</taxon>
        <taxon>Ascomycota</taxon>
        <taxon>Pezizomycotina</taxon>
        <taxon>Leotiomycetes</taxon>
        <taxon>Thelebolales</taxon>
        <taxon>Thelebolaceae</taxon>
        <taxon>Pseudogymnoascus</taxon>
    </lineage>
</organism>
<dbReference type="EMBL" id="KV441387">
    <property type="protein sequence ID" value="OAF62402.1"/>
    <property type="molecule type" value="Genomic_DNA"/>
</dbReference>
<dbReference type="InterPro" id="IPR036395">
    <property type="entry name" value="Cu_fist_DNA-bd_dom_sf"/>
</dbReference>
<dbReference type="PROSITE" id="PS01119">
    <property type="entry name" value="COPPER_FIST_1"/>
    <property type="match status" value="1"/>
</dbReference>
<evidence type="ECO:0000256" key="5">
    <source>
        <dbReference type="ARBA" id="ARBA00023015"/>
    </source>
</evidence>
<evidence type="ECO:0000256" key="2">
    <source>
        <dbReference type="ARBA" id="ARBA00022723"/>
    </source>
</evidence>
<evidence type="ECO:0000256" key="8">
    <source>
        <dbReference type="SAM" id="MobiDB-lite"/>
    </source>
</evidence>
<dbReference type="SMART" id="SM00412">
    <property type="entry name" value="Cu_FIST"/>
    <property type="match status" value="1"/>
</dbReference>
<dbReference type="PANTHER" id="PTHR28088">
    <property type="entry name" value="TRANSCRIPTIONAL ACTIVATOR HAA1-RELATED"/>
    <property type="match status" value="1"/>
</dbReference>
<reference evidence="10" key="1">
    <citation type="submission" date="2016-03" db="EMBL/GenBank/DDBJ databases">
        <title>Updated assembly of Pseudogymnoascus destructans, the fungus causing white-nose syndrome of bats.</title>
        <authorList>
            <person name="Palmer J.M."/>
            <person name="Drees K.P."/>
            <person name="Foster J.T."/>
            <person name="Lindner D.L."/>
        </authorList>
    </citation>
    <scope>NUCLEOTIDE SEQUENCE [LARGE SCALE GENOMIC DNA]</scope>
    <source>
        <strain evidence="10">20631-21</strain>
    </source>
</reference>
<evidence type="ECO:0000256" key="6">
    <source>
        <dbReference type="ARBA" id="ARBA00023163"/>
    </source>
</evidence>
<dbReference type="GO" id="GO:0005634">
    <property type="term" value="C:nucleus"/>
    <property type="evidence" value="ECO:0007669"/>
    <property type="project" value="UniProtKB-SubCell"/>
</dbReference>